<feature type="transmembrane region" description="Helical" evidence="1">
    <location>
        <begin position="12"/>
        <end position="40"/>
    </location>
</feature>
<dbReference type="EMBL" id="CP013200">
    <property type="protein sequence ID" value="ALO65733.1"/>
    <property type="molecule type" value="Genomic_DNA"/>
</dbReference>
<evidence type="ECO:0008006" key="4">
    <source>
        <dbReference type="Google" id="ProtNLM"/>
    </source>
</evidence>
<organism evidence="2 3">
    <name type="scientific">Arthrobacter alpinus</name>
    <dbReference type="NCBI Taxonomy" id="656366"/>
    <lineage>
        <taxon>Bacteria</taxon>
        <taxon>Bacillati</taxon>
        <taxon>Actinomycetota</taxon>
        <taxon>Actinomycetes</taxon>
        <taxon>Micrococcales</taxon>
        <taxon>Micrococcaceae</taxon>
        <taxon>Arthrobacter</taxon>
    </lineage>
</organism>
<gene>
    <name evidence="2" type="ORF">AS189_03550</name>
</gene>
<evidence type="ECO:0000313" key="3">
    <source>
        <dbReference type="Proteomes" id="UP000059574"/>
    </source>
</evidence>
<name>A0A0S2LWA5_9MICC</name>
<evidence type="ECO:0000256" key="1">
    <source>
        <dbReference type="SAM" id="Phobius"/>
    </source>
</evidence>
<reference evidence="3" key="1">
    <citation type="submission" date="2015-11" db="EMBL/GenBank/DDBJ databases">
        <authorList>
            <person name="Kumar R."/>
            <person name="Singh D."/>
            <person name="Swarnkar M.K."/>
            <person name="Singh A.K."/>
            <person name="Kumar S."/>
        </authorList>
    </citation>
    <scope>NUCLEOTIDE SEQUENCE [LARGE SCALE GENOMIC DNA]</scope>
    <source>
        <strain evidence="3">ERGS4:06</strain>
    </source>
</reference>
<dbReference type="RefSeq" id="WP_062286362.1">
    <property type="nucleotide sequence ID" value="NZ_CP013200.1"/>
</dbReference>
<keyword evidence="1" id="KW-0472">Membrane</keyword>
<keyword evidence="1" id="KW-0812">Transmembrane</keyword>
<sequence>MNLSVVCAAFGAFLAFMAFAFGFWGFIISALFIAVGAFVGRAASGKLDWRGALDALTGRRSSS</sequence>
<protein>
    <recommendedName>
        <fullName evidence="4">Small integral membrane protein</fullName>
    </recommendedName>
</protein>
<proteinExistence type="predicted"/>
<keyword evidence="1" id="KW-1133">Transmembrane helix</keyword>
<evidence type="ECO:0000313" key="2">
    <source>
        <dbReference type="EMBL" id="ALO65733.1"/>
    </source>
</evidence>
<accession>A0A0S2LWA5</accession>
<dbReference type="AlphaFoldDB" id="A0A0S2LWA5"/>
<dbReference type="Proteomes" id="UP000059574">
    <property type="component" value="Chromosome"/>
</dbReference>
<reference evidence="2 3" key="2">
    <citation type="journal article" date="2016" name="J. Biotechnol.">
        <title>Complete genome sequence of Arthrobacter alpinus ERGS4:06, a yellow pigmented bacterium tolerant to cold and radiations isolated from Sikkim Himalaya.</title>
        <authorList>
            <person name="Kumar R."/>
            <person name="Singh D."/>
            <person name="Swarnkar M.K."/>
            <person name="Singh A.K."/>
            <person name="Kumar S."/>
        </authorList>
    </citation>
    <scope>NUCLEOTIDE SEQUENCE [LARGE SCALE GENOMIC DNA]</scope>
    <source>
        <strain evidence="2 3">ERGS4:06</strain>
    </source>
</reference>
<dbReference type="OrthoDB" id="4570571at2"/>